<feature type="region of interest" description="Disordered" evidence="1">
    <location>
        <begin position="559"/>
        <end position="591"/>
    </location>
</feature>
<dbReference type="GO" id="GO:0044528">
    <property type="term" value="P:regulation of mitochondrial mRNA stability"/>
    <property type="evidence" value="ECO:0007669"/>
    <property type="project" value="TreeGrafter"/>
</dbReference>
<dbReference type="InterPro" id="IPR013584">
    <property type="entry name" value="RAP"/>
</dbReference>
<dbReference type="GO" id="GO:0005759">
    <property type="term" value="C:mitochondrial matrix"/>
    <property type="evidence" value="ECO:0007669"/>
    <property type="project" value="TreeGrafter"/>
</dbReference>
<evidence type="ECO:0000256" key="1">
    <source>
        <dbReference type="SAM" id="MobiDB-lite"/>
    </source>
</evidence>
<dbReference type="AlphaFoldDB" id="A0A0D9QQS0"/>
<evidence type="ECO:0000313" key="3">
    <source>
        <dbReference type="EMBL" id="KJP88036.1"/>
    </source>
</evidence>
<dbReference type="GO" id="GO:0000963">
    <property type="term" value="P:mitochondrial RNA processing"/>
    <property type="evidence" value="ECO:0007669"/>
    <property type="project" value="TreeGrafter"/>
</dbReference>
<dbReference type="OMA" id="IFCKKAN"/>
<name>A0A0D9QQS0_PLAFR</name>
<dbReference type="Proteomes" id="UP000054561">
    <property type="component" value="Unassembled WGS sequence"/>
</dbReference>
<accession>A0A0D9QQS0</accession>
<dbReference type="PROSITE" id="PS51286">
    <property type="entry name" value="RAP"/>
    <property type="match status" value="1"/>
</dbReference>
<dbReference type="Pfam" id="PF08373">
    <property type="entry name" value="RAP"/>
    <property type="match status" value="1"/>
</dbReference>
<dbReference type="SMART" id="SM00952">
    <property type="entry name" value="RAP"/>
    <property type="match status" value="1"/>
</dbReference>
<keyword evidence="4" id="KW-1185">Reference proteome</keyword>
<evidence type="ECO:0000313" key="4">
    <source>
        <dbReference type="Proteomes" id="UP000054561"/>
    </source>
</evidence>
<feature type="domain" description="RAP" evidence="2">
    <location>
        <begin position="1009"/>
        <end position="1067"/>
    </location>
</feature>
<dbReference type="RefSeq" id="XP_012335365.1">
    <property type="nucleotide sequence ID" value="XM_012479942.1"/>
</dbReference>
<dbReference type="EMBL" id="KQ001666">
    <property type="protein sequence ID" value="KJP88036.1"/>
    <property type="molecule type" value="Genomic_DNA"/>
</dbReference>
<sequence>MLQRCAASSALSPLHLVCRRRGAVYRIKVNLAHQQQRQHNSCSNTRHRKIIVIPCSKKDQTLHYKNIPLCVELLDRKSKKDLLDIYKLVRNVHERKNLPSDFVQNLFFCTKKFVRCLLPHEFVRIYKTMVVVGKKDKELNLLLHQQMKRIHANFDVTSISKLFQLFTFAKSKPVQLIKMLADTFVRRLGGEAAKCEAAKCVAPRQHDPISPDESIKADDPAVQPWHVRELLAIFCFFRIDSKEHIKSIFHLCAPWIGKNVKKFSPKDVTIILYSTVQLGRQDPIILNAVVKHVVFKGDEFHFFQLAIILNCFAKLGEKNNKLCKVVCDHVKRRMLPVATPAAHPDEVVEIGPTGVGAECMTSAQGGSDTPDRRRGCEVDHRKDPPTTRRHNEGTSIHWGYPQPKDVSVLLNSLVKLQYYDNATFNCLIPFITSHASKFSPQSLSNLVHAYSQMQIKNTLMLEKLSEECIIKMKKFKNIEMSNLANSLVRLNIKNKILFTYMIDEFLYRATIGVKYKGYKFDVVSLQQLAYSFSKVGLSDDKVYVVLHRLLLRSIRQLGKSGKPGRAAQRAEQRNDPHEKRAEQNERRDEREHGIIPRGPQFDFLCLSTFVNSYAAAKIKPKHLFHFISYIIREKKKKKELISNQSLCCLVYGLAKLDLPDRKLHQLMLKEGSERVDTLKPFQAILLLYSFSKLRIYSRIFVKRAVQLCSRNIHQLTLADLSLACYSLSNMLYRDVIFLYKVAKIILVNQFKLEKTNVCQLFNSFTKLCFFYKPIYQLVFQRMVVCMHDLGEKELANLALSFAYYFHTVKLSLCEGEQRLEKQQENGSHLLQSHPELFFKNELNIFFNLIFLLNEKHRQHISIISVQQLQIVDLYLRAFFPRYCDCPAFLKTFFVKVRSVKLRIDDYVIMSSRTHRNVSRFLSLVGVAHRSEVQFGPYQLDIVVDFLQDKKKMRGVPPNVTIPPNVDAPCNADVVYKTKMLEGQNIVAESSHSEKPNTYNVMEKKIKKNILVEVDGVSHFYKDSHSRTINSIIKNFILKKCGWHIIHVPYQEWNQCVDFRKKLLYAVHVLRHILRINREDISVGGFLHLLGDHRPVQGETYRTTDDTCAPNNEEQVKCVEAGRSTYMYEEAESGADEVDTPQFYTVSEEELFRNQTKNRSRHQKGLMEKMRQDNQLSYHFNIAREGG</sequence>
<feature type="compositionally biased region" description="Basic and acidic residues" evidence="1">
    <location>
        <begin position="568"/>
        <end position="591"/>
    </location>
</feature>
<feature type="compositionally biased region" description="Basic and acidic residues" evidence="1">
    <location>
        <begin position="369"/>
        <end position="392"/>
    </location>
</feature>
<gene>
    <name evidence="3" type="ORF">AK88_02311</name>
</gene>
<dbReference type="OrthoDB" id="385235at2759"/>
<dbReference type="GeneID" id="24267625"/>
<dbReference type="VEuPathDB" id="PlasmoDB:AK88_02311"/>
<protein>
    <recommendedName>
        <fullName evidence="2">RAP domain-containing protein</fullName>
    </recommendedName>
</protein>
<dbReference type="GO" id="GO:0003723">
    <property type="term" value="F:RNA binding"/>
    <property type="evidence" value="ECO:0007669"/>
    <property type="project" value="TreeGrafter"/>
</dbReference>
<evidence type="ECO:0000259" key="2">
    <source>
        <dbReference type="PROSITE" id="PS51286"/>
    </source>
</evidence>
<dbReference type="InterPro" id="IPR050870">
    <property type="entry name" value="FAST_kinase"/>
</dbReference>
<proteinExistence type="predicted"/>
<feature type="region of interest" description="Disordered" evidence="1">
    <location>
        <begin position="361"/>
        <end position="397"/>
    </location>
</feature>
<dbReference type="PANTHER" id="PTHR21228:SF40">
    <property type="entry name" value="LD45607P"/>
    <property type="match status" value="1"/>
</dbReference>
<organism evidence="3 4">
    <name type="scientific">Plasmodium fragile</name>
    <dbReference type="NCBI Taxonomy" id="5857"/>
    <lineage>
        <taxon>Eukaryota</taxon>
        <taxon>Sar</taxon>
        <taxon>Alveolata</taxon>
        <taxon>Apicomplexa</taxon>
        <taxon>Aconoidasida</taxon>
        <taxon>Haemosporida</taxon>
        <taxon>Plasmodiidae</taxon>
        <taxon>Plasmodium</taxon>
        <taxon>Plasmodium (Plasmodium)</taxon>
    </lineage>
</organism>
<dbReference type="PANTHER" id="PTHR21228">
    <property type="entry name" value="FAST LEU-RICH DOMAIN-CONTAINING"/>
    <property type="match status" value="1"/>
</dbReference>
<dbReference type="GO" id="GO:0035770">
    <property type="term" value="C:ribonucleoprotein granule"/>
    <property type="evidence" value="ECO:0007669"/>
    <property type="project" value="TreeGrafter"/>
</dbReference>
<reference evidence="3 4" key="1">
    <citation type="submission" date="2014-03" db="EMBL/GenBank/DDBJ databases">
        <title>The Genome Sequence of Plasmodium fragile nilgiri.</title>
        <authorList>
            <consortium name="The Broad Institute Genomics Platform"/>
            <consortium name="The Broad Institute Genome Sequencing Center for Infectious Disease"/>
            <person name="Neafsey D."/>
            <person name="Duraisingh M."/>
            <person name="Young S.K."/>
            <person name="Zeng Q."/>
            <person name="Gargeya S."/>
            <person name="Abouelleil A."/>
            <person name="Alvarado L."/>
            <person name="Chapman S.B."/>
            <person name="Gainer-Dewar J."/>
            <person name="Goldberg J."/>
            <person name="Griggs A."/>
            <person name="Gujja S."/>
            <person name="Hansen M."/>
            <person name="Howarth C."/>
            <person name="Imamovic A."/>
            <person name="Larimer J."/>
            <person name="Pearson M."/>
            <person name="Poon T.W."/>
            <person name="Priest M."/>
            <person name="Roberts A."/>
            <person name="Saif S."/>
            <person name="Shea T."/>
            <person name="Sykes S."/>
            <person name="Wortman J."/>
            <person name="Nusbaum C."/>
            <person name="Birren B."/>
        </authorList>
    </citation>
    <scope>NUCLEOTIDE SEQUENCE [LARGE SCALE GENOMIC DNA]</scope>
    <source>
        <strain evidence="4">nilgiri</strain>
    </source>
</reference>